<dbReference type="PANTHER" id="PTHR24287:SF17">
    <property type="entry name" value="P450, PUTATIVE (EUROFUNG)-RELATED"/>
    <property type="match status" value="1"/>
</dbReference>
<keyword evidence="3 8" id="KW-0349">Heme</keyword>
<dbReference type="InterPro" id="IPR036396">
    <property type="entry name" value="Cyt_P450_sf"/>
</dbReference>
<dbReference type="InterPro" id="IPR002974">
    <property type="entry name" value="Cyt_P450_E_CYP52_ascomycetes"/>
</dbReference>
<dbReference type="SUPFAM" id="SSF48264">
    <property type="entry name" value="Cytochrome P450"/>
    <property type="match status" value="1"/>
</dbReference>
<dbReference type="Proteomes" id="UP000800235">
    <property type="component" value="Unassembled WGS sequence"/>
</dbReference>
<dbReference type="InterPro" id="IPR001128">
    <property type="entry name" value="Cyt_P450"/>
</dbReference>
<proteinExistence type="inferred from homology"/>
<dbReference type="PROSITE" id="PS00086">
    <property type="entry name" value="CYTOCHROME_P450"/>
    <property type="match status" value="1"/>
</dbReference>
<evidence type="ECO:0000256" key="1">
    <source>
        <dbReference type="ARBA" id="ARBA00001971"/>
    </source>
</evidence>
<keyword evidence="11" id="KW-1185">Reference proteome</keyword>
<evidence type="ECO:0000256" key="7">
    <source>
        <dbReference type="ARBA" id="ARBA00023033"/>
    </source>
</evidence>
<dbReference type="GO" id="GO:0020037">
    <property type="term" value="F:heme binding"/>
    <property type="evidence" value="ECO:0007669"/>
    <property type="project" value="InterPro"/>
</dbReference>
<dbReference type="PRINTS" id="PR00385">
    <property type="entry name" value="P450"/>
</dbReference>
<evidence type="ECO:0000313" key="10">
    <source>
        <dbReference type="EMBL" id="KAF2425269.1"/>
    </source>
</evidence>
<keyword evidence="5 9" id="KW-0560">Oxidoreductase</keyword>
<dbReference type="CDD" id="cd11063">
    <property type="entry name" value="CYP52"/>
    <property type="match status" value="1"/>
</dbReference>
<sequence length="511" mass="57993">MSASHGLTTILAVAVAATLFVSYSYKQITLYLSRRKFANENGCKPLRNYYPLKDPVFGIDNIIANVKAAKKSRLLARSYGNFNKYGDTFGSKLFAQKIILTREPQNVKTILSLRFKDFGIGSRETALGPLLGQGIFTMDGAFWQHSRAMIRPNFARDQVADLEAFERHIQDLWKLIPRDGSTVDLQELFFRFTIDSATEFLFGESTDTLKETKSGGLDGARFATAFNDAQDACAMNTRLGPLRHFNSNPKGKEAMKFCHEFVGQFVDKAIQFREQLDLEKQDETEEKYVFLHQLAKDTMDKKRLQDELLNVLLAGRDTTASLLSNMWFMLAKQPEIFAKLRQEVEETLNGELPTYDVLRSMKYLKFCMNESLRLHPVVPGNSRMAMHDSVLPLGGGPDGQSPVFVSKGTLVVYSPYSMHRRQDFFGDDSEEFKPERWENLRPGWEYLPFNGGPRICLGQQYALTEAGYVTVRLCQEFKELQSRDDEPWMEKLTLTLCSKNGTLVGLTPVSG</sequence>
<dbReference type="GO" id="GO:0005506">
    <property type="term" value="F:iron ion binding"/>
    <property type="evidence" value="ECO:0007669"/>
    <property type="project" value="InterPro"/>
</dbReference>
<gene>
    <name evidence="10" type="ORF">EJ08DRAFT_638873</name>
</gene>
<comment type="caution">
    <text evidence="10">The sequence shown here is derived from an EMBL/GenBank/DDBJ whole genome shotgun (WGS) entry which is preliminary data.</text>
</comment>
<accession>A0A9P4NKY9</accession>
<reference evidence="10" key="1">
    <citation type="journal article" date="2020" name="Stud. Mycol.">
        <title>101 Dothideomycetes genomes: a test case for predicting lifestyles and emergence of pathogens.</title>
        <authorList>
            <person name="Haridas S."/>
            <person name="Albert R."/>
            <person name="Binder M."/>
            <person name="Bloem J."/>
            <person name="Labutti K."/>
            <person name="Salamov A."/>
            <person name="Andreopoulos B."/>
            <person name="Baker S."/>
            <person name="Barry K."/>
            <person name="Bills G."/>
            <person name="Bluhm B."/>
            <person name="Cannon C."/>
            <person name="Castanera R."/>
            <person name="Culley D."/>
            <person name="Daum C."/>
            <person name="Ezra D."/>
            <person name="Gonzalez J."/>
            <person name="Henrissat B."/>
            <person name="Kuo A."/>
            <person name="Liang C."/>
            <person name="Lipzen A."/>
            <person name="Lutzoni F."/>
            <person name="Magnuson J."/>
            <person name="Mondo S."/>
            <person name="Nolan M."/>
            <person name="Ohm R."/>
            <person name="Pangilinan J."/>
            <person name="Park H.-J."/>
            <person name="Ramirez L."/>
            <person name="Alfaro M."/>
            <person name="Sun H."/>
            <person name="Tritt A."/>
            <person name="Yoshinaga Y."/>
            <person name="Zwiers L.-H."/>
            <person name="Turgeon B."/>
            <person name="Goodwin S."/>
            <person name="Spatafora J."/>
            <person name="Crous P."/>
            <person name="Grigoriev I."/>
        </authorList>
    </citation>
    <scope>NUCLEOTIDE SEQUENCE</scope>
    <source>
        <strain evidence="10">CBS 130266</strain>
    </source>
</reference>
<dbReference type="PRINTS" id="PR00464">
    <property type="entry name" value="EP450II"/>
</dbReference>
<dbReference type="InterPro" id="IPR002402">
    <property type="entry name" value="Cyt_P450_E_grp-II"/>
</dbReference>
<organism evidence="10 11">
    <name type="scientific">Tothia fuscella</name>
    <dbReference type="NCBI Taxonomy" id="1048955"/>
    <lineage>
        <taxon>Eukaryota</taxon>
        <taxon>Fungi</taxon>
        <taxon>Dikarya</taxon>
        <taxon>Ascomycota</taxon>
        <taxon>Pezizomycotina</taxon>
        <taxon>Dothideomycetes</taxon>
        <taxon>Pleosporomycetidae</taxon>
        <taxon>Venturiales</taxon>
        <taxon>Cylindrosympodiaceae</taxon>
        <taxon>Tothia</taxon>
    </lineage>
</organism>
<evidence type="ECO:0000256" key="5">
    <source>
        <dbReference type="ARBA" id="ARBA00023002"/>
    </source>
</evidence>
<evidence type="ECO:0000256" key="2">
    <source>
        <dbReference type="ARBA" id="ARBA00010617"/>
    </source>
</evidence>
<dbReference type="InterPro" id="IPR047146">
    <property type="entry name" value="Cyt_P450_E_CYP52_fungi"/>
</dbReference>
<comment type="cofactor">
    <cofactor evidence="1 8">
        <name>heme</name>
        <dbReference type="ChEBI" id="CHEBI:30413"/>
    </cofactor>
</comment>
<keyword evidence="7 9" id="KW-0503">Monooxygenase</keyword>
<dbReference type="AlphaFoldDB" id="A0A9P4NKY9"/>
<comment type="similarity">
    <text evidence="2 9">Belongs to the cytochrome P450 family.</text>
</comment>
<dbReference type="InterPro" id="IPR017972">
    <property type="entry name" value="Cyt_P450_CS"/>
</dbReference>
<dbReference type="OrthoDB" id="1470350at2759"/>
<dbReference type="PRINTS" id="PR01239">
    <property type="entry name" value="EP450IICYP52"/>
</dbReference>
<dbReference type="Pfam" id="PF00067">
    <property type="entry name" value="p450"/>
    <property type="match status" value="1"/>
</dbReference>
<evidence type="ECO:0000256" key="3">
    <source>
        <dbReference type="ARBA" id="ARBA00022617"/>
    </source>
</evidence>
<evidence type="ECO:0000256" key="6">
    <source>
        <dbReference type="ARBA" id="ARBA00023004"/>
    </source>
</evidence>
<dbReference type="EMBL" id="MU007071">
    <property type="protein sequence ID" value="KAF2425269.1"/>
    <property type="molecule type" value="Genomic_DNA"/>
</dbReference>
<feature type="binding site" description="axial binding residue" evidence="8">
    <location>
        <position position="456"/>
    </location>
    <ligand>
        <name>heme</name>
        <dbReference type="ChEBI" id="CHEBI:30413"/>
    </ligand>
    <ligandPart>
        <name>Fe</name>
        <dbReference type="ChEBI" id="CHEBI:18248"/>
    </ligandPart>
</feature>
<dbReference type="GO" id="GO:0016712">
    <property type="term" value="F:oxidoreductase activity, acting on paired donors, with incorporation or reduction of molecular oxygen, reduced flavin or flavoprotein as one donor, and incorporation of one atom of oxygen"/>
    <property type="evidence" value="ECO:0007669"/>
    <property type="project" value="InterPro"/>
</dbReference>
<dbReference type="PANTHER" id="PTHR24287">
    <property type="entry name" value="P450, PUTATIVE (EUROFUNG)-RELATED"/>
    <property type="match status" value="1"/>
</dbReference>
<protein>
    <submittedName>
        <fullName evidence="10">Cytochrome P450</fullName>
    </submittedName>
</protein>
<evidence type="ECO:0000256" key="9">
    <source>
        <dbReference type="RuleBase" id="RU000461"/>
    </source>
</evidence>
<dbReference type="Gene3D" id="1.10.630.10">
    <property type="entry name" value="Cytochrome P450"/>
    <property type="match status" value="1"/>
</dbReference>
<name>A0A9P4NKY9_9PEZI</name>
<keyword evidence="6 8" id="KW-0408">Iron</keyword>
<evidence type="ECO:0000256" key="8">
    <source>
        <dbReference type="PIRSR" id="PIRSR602402-1"/>
    </source>
</evidence>
<evidence type="ECO:0000256" key="4">
    <source>
        <dbReference type="ARBA" id="ARBA00022723"/>
    </source>
</evidence>
<evidence type="ECO:0000313" key="11">
    <source>
        <dbReference type="Proteomes" id="UP000800235"/>
    </source>
</evidence>
<keyword evidence="4 8" id="KW-0479">Metal-binding</keyword>